<comment type="caution">
    <text evidence="2">The sequence shown here is derived from an EMBL/GenBank/DDBJ whole genome shotgun (WGS) entry which is preliminary data.</text>
</comment>
<reference evidence="2 3" key="1">
    <citation type="submission" date="2014-03" db="EMBL/GenBank/DDBJ databases">
        <title>Genome sequence of Bordetella bronchiseptica.</title>
        <authorList>
            <person name="Harvill E."/>
            <person name="Goodfield L.L."/>
            <person name="Ivanov Y.V."/>
            <person name="Meyer J.A."/>
            <person name="Muse S.J."/>
            <person name="Jacobs N."/>
            <person name="Bendor L."/>
            <person name="Smallridge W.E."/>
            <person name="Brinkac L.M."/>
            <person name="Sanka R."/>
            <person name="Kim M."/>
            <person name="Losada L."/>
        </authorList>
    </citation>
    <scope>NUCLEOTIDE SEQUENCE [LARGE SCALE GENOMIC DNA]</scope>
    <source>
        <strain evidence="2 3">00-P-2796</strain>
    </source>
</reference>
<evidence type="ECO:0000256" key="1">
    <source>
        <dbReference type="SAM" id="MobiDB-lite"/>
    </source>
</evidence>
<proteinExistence type="predicted"/>
<dbReference type="Proteomes" id="UP000025756">
    <property type="component" value="Unassembled WGS sequence"/>
</dbReference>
<accession>A0ABR4RGJ5</accession>
<dbReference type="NCBIfam" id="NF040582">
    <property type="entry name" value="STY4528_fam"/>
    <property type="match status" value="1"/>
</dbReference>
<protein>
    <submittedName>
        <fullName evidence="2">N-acetyltransferase YedL</fullName>
    </submittedName>
</protein>
<feature type="region of interest" description="Disordered" evidence="1">
    <location>
        <begin position="247"/>
        <end position="299"/>
    </location>
</feature>
<sequence>MLGFAGKSRHGLCGNCWKYPQLYPHRGIGMINQSGCRYQRCTCRIKRGWRRPHCWLTHGTVRDEMQGNGPLWPRPWRTLMADHHTRHNPLGQDALFTTPASLMLDARLTPLERNGWQVLRMLRSAEGISPLANLGQLRRYLTSTPLGQRAGYETARRVLVVLRLTGWISLVGQHRDPLTGHVLSELYQVHESALHFQQACALDASLPALLQGSIGHENNQVDRVAVHIQATLAQAPEAASIAAHDQFRDDDDLPPTPPSQTSEAADPLPLSGDSAGSTLVPQQTGHARHMTAEQGSTYKTYMYKKERTYRAREGDGDPAPQSVSLPPCLSNAEADQQKDVQAALRRLPPQHRQEVLDELQARSQSGTVRNVVAYFFALVKRVFAGEFRLWAGRKETSAAPRPAENRPAGVPRTEHRPEPTTQPASRETALAHIANIRKMLNASKNAGDIAAQAMQARGWQPRPA</sequence>
<gene>
    <name evidence="2" type="ORF">L490_0672</name>
</gene>
<evidence type="ECO:0000313" key="3">
    <source>
        <dbReference type="Proteomes" id="UP000025756"/>
    </source>
</evidence>
<dbReference type="EMBL" id="JGWH01000086">
    <property type="protein sequence ID" value="KCV35647.1"/>
    <property type="molecule type" value="Genomic_DNA"/>
</dbReference>
<feature type="region of interest" description="Disordered" evidence="1">
    <location>
        <begin position="311"/>
        <end position="337"/>
    </location>
</feature>
<name>A0ABR4RGJ5_BORBO</name>
<feature type="compositionally biased region" description="Polar residues" evidence="1">
    <location>
        <begin position="274"/>
        <end position="285"/>
    </location>
</feature>
<keyword evidence="3" id="KW-1185">Reference proteome</keyword>
<organism evidence="2 3">
    <name type="scientific">Bordetella bronchiseptica 00-P-2796</name>
    <dbReference type="NCBI Taxonomy" id="1331199"/>
    <lineage>
        <taxon>Bacteria</taxon>
        <taxon>Pseudomonadati</taxon>
        <taxon>Pseudomonadota</taxon>
        <taxon>Betaproteobacteria</taxon>
        <taxon>Burkholderiales</taxon>
        <taxon>Alcaligenaceae</taxon>
        <taxon>Bordetella</taxon>
    </lineage>
</organism>
<dbReference type="InterPro" id="IPR047749">
    <property type="entry name" value="STY4528-like"/>
</dbReference>
<evidence type="ECO:0000313" key="2">
    <source>
        <dbReference type="EMBL" id="KCV35647.1"/>
    </source>
</evidence>
<feature type="region of interest" description="Disordered" evidence="1">
    <location>
        <begin position="395"/>
        <end position="426"/>
    </location>
</feature>